<feature type="region of interest" description="Disordered" evidence="1">
    <location>
        <begin position="77"/>
        <end position="130"/>
    </location>
</feature>
<name>A0A9P6R4E1_9FUNG</name>
<gene>
    <name evidence="3" type="ORF">BGZ99_010511</name>
</gene>
<keyword evidence="2" id="KW-0732">Signal</keyword>
<feature type="chain" id="PRO_5040422482" evidence="2">
    <location>
        <begin position="26"/>
        <end position="175"/>
    </location>
</feature>
<organism evidence="3 4">
    <name type="scientific">Dissophora globulifera</name>
    <dbReference type="NCBI Taxonomy" id="979702"/>
    <lineage>
        <taxon>Eukaryota</taxon>
        <taxon>Fungi</taxon>
        <taxon>Fungi incertae sedis</taxon>
        <taxon>Mucoromycota</taxon>
        <taxon>Mortierellomycotina</taxon>
        <taxon>Mortierellomycetes</taxon>
        <taxon>Mortierellales</taxon>
        <taxon>Mortierellaceae</taxon>
        <taxon>Dissophora</taxon>
    </lineage>
</organism>
<protein>
    <submittedName>
        <fullName evidence="3">Uncharacterized protein</fullName>
    </submittedName>
</protein>
<dbReference type="Proteomes" id="UP000738325">
    <property type="component" value="Unassembled WGS sequence"/>
</dbReference>
<evidence type="ECO:0000256" key="1">
    <source>
        <dbReference type="SAM" id="MobiDB-lite"/>
    </source>
</evidence>
<feature type="signal peptide" evidence="2">
    <location>
        <begin position="1"/>
        <end position="25"/>
    </location>
</feature>
<evidence type="ECO:0000313" key="3">
    <source>
        <dbReference type="EMBL" id="KAG0310857.1"/>
    </source>
</evidence>
<feature type="compositionally biased region" description="Basic and acidic residues" evidence="1">
    <location>
        <begin position="102"/>
        <end position="112"/>
    </location>
</feature>
<evidence type="ECO:0000313" key="4">
    <source>
        <dbReference type="Proteomes" id="UP000738325"/>
    </source>
</evidence>
<accession>A0A9P6R4E1</accession>
<reference evidence="3" key="1">
    <citation type="journal article" date="2020" name="Fungal Divers.">
        <title>Resolving the Mortierellaceae phylogeny through synthesis of multi-gene phylogenetics and phylogenomics.</title>
        <authorList>
            <person name="Vandepol N."/>
            <person name="Liber J."/>
            <person name="Desiro A."/>
            <person name="Na H."/>
            <person name="Kennedy M."/>
            <person name="Barry K."/>
            <person name="Grigoriev I.V."/>
            <person name="Miller A.N."/>
            <person name="O'Donnell K."/>
            <person name="Stajich J.E."/>
            <person name="Bonito G."/>
        </authorList>
    </citation>
    <scope>NUCLEOTIDE SEQUENCE</scope>
    <source>
        <strain evidence="3">REB-010B</strain>
    </source>
</reference>
<keyword evidence="4" id="KW-1185">Reference proteome</keyword>
<sequence>MHPCNIIAALTLSALTLSSSWTADAAVIALHNNKHEILPRDMASIGMAQAQAQIIALHQRSDVAAEHKPIVKAACHCDGDKHDGDDDDNDDSEEDGDDDDGDNGRGHSEHSHHSGRHGHSGSTTPSDVSYPSATWAATGTGAFPTMTNLPSSAVAFKTPVGALGLVSIILGAYFI</sequence>
<dbReference type="AlphaFoldDB" id="A0A9P6R4E1"/>
<feature type="compositionally biased region" description="Acidic residues" evidence="1">
    <location>
        <begin position="85"/>
        <end position="101"/>
    </location>
</feature>
<comment type="caution">
    <text evidence="3">The sequence shown here is derived from an EMBL/GenBank/DDBJ whole genome shotgun (WGS) entry which is preliminary data.</text>
</comment>
<evidence type="ECO:0000256" key="2">
    <source>
        <dbReference type="SAM" id="SignalP"/>
    </source>
</evidence>
<proteinExistence type="predicted"/>
<dbReference type="EMBL" id="JAAAIP010000997">
    <property type="protein sequence ID" value="KAG0310857.1"/>
    <property type="molecule type" value="Genomic_DNA"/>
</dbReference>